<dbReference type="AlphaFoldDB" id="A0A0G1LJ82"/>
<evidence type="ECO:0000256" key="1">
    <source>
        <dbReference type="SAM" id="Phobius"/>
    </source>
</evidence>
<accession>A0A0G1LJ82</accession>
<keyword evidence="1" id="KW-0812">Transmembrane</keyword>
<protein>
    <submittedName>
        <fullName evidence="2">Uncharacterized protein</fullName>
    </submittedName>
</protein>
<evidence type="ECO:0000313" key="2">
    <source>
        <dbReference type="EMBL" id="KKT59869.1"/>
    </source>
</evidence>
<feature type="transmembrane region" description="Helical" evidence="1">
    <location>
        <begin position="5"/>
        <end position="21"/>
    </location>
</feature>
<gene>
    <name evidence="2" type="ORF">UW53_C0006G0016</name>
</gene>
<keyword evidence="1" id="KW-0472">Membrane</keyword>
<feature type="transmembrane region" description="Helical" evidence="1">
    <location>
        <begin position="27"/>
        <end position="49"/>
    </location>
</feature>
<reference evidence="2 3" key="1">
    <citation type="journal article" date="2015" name="Nature">
        <title>rRNA introns, odd ribosomes, and small enigmatic genomes across a large radiation of phyla.</title>
        <authorList>
            <person name="Brown C.T."/>
            <person name="Hug L.A."/>
            <person name="Thomas B.C."/>
            <person name="Sharon I."/>
            <person name="Castelle C.J."/>
            <person name="Singh A."/>
            <person name="Wilkins M.J."/>
            <person name="Williams K.H."/>
            <person name="Banfield J.F."/>
        </authorList>
    </citation>
    <scope>NUCLEOTIDE SEQUENCE [LARGE SCALE GENOMIC DNA]</scope>
</reference>
<comment type="caution">
    <text evidence="2">The sequence shown here is derived from an EMBL/GenBank/DDBJ whole genome shotgun (WGS) entry which is preliminary data.</text>
</comment>
<dbReference type="EMBL" id="LCIR01000006">
    <property type="protein sequence ID" value="KKT59869.1"/>
    <property type="molecule type" value="Genomic_DNA"/>
</dbReference>
<keyword evidence="1" id="KW-1133">Transmembrane helix</keyword>
<proteinExistence type="predicted"/>
<name>A0A0G1LJ82_9BACT</name>
<organism evidence="2 3">
    <name type="scientific">Candidatus Giovannonibacteria bacterium GW2011_GWA1_44_25</name>
    <dbReference type="NCBI Taxonomy" id="1618645"/>
    <lineage>
        <taxon>Bacteria</taxon>
        <taxon>Candidatus Giovannoniibacteriota</taxon>
    </lineage>
</organism>
<dbReference type="Proteomes" id="UP000034087">
    <property type="component" value="Unassembled WGS sequence"/>
</dbReference>
<evidence type="ECO:0000313" key="3">
    <source>
        <dbReference type="Proteomes" id="UP000034087"/>
    </source>
</evidence>
<sequence>MEALLRILGILALMGGFIVALVKDSPVALICFFLGLVGLVLIIVANKMIDLEDQNKKLSGKDKTKIL</sequence>